<evidence type="ECO:0000256" key="1">
    <source>
        <dbReference type="ARBA" id="ARBA00004496"/>
    </source>
</evidence>
<geneLocation type="chloroplast" evidence="14"/>
<keyword evidence="5 11" id="KW-0436">Ligase</keyword>
<dbReference type="InterPro" id="IPR041715">
    <property type="entry name" value="HisRS-like_core"/>
</dbReference>
<dbReference type="NCBIfam" id="TIGR00442">
    <property type="entry name" value="hisS"/>
    <property type="match status" value="1"/>
</dbReference>
<evidence type="ECO:0000256" key="12">
    <source>
        <dbReference type="PIRSR" id="PIRSR001549-1"/>
    </source>
</evidence>
<feature type="binding site" evidence="12">
    <location>
        <position position="258"/>
    </location>
    <ligand>
        <name>L-histidine</name>
        <dbReference type="ChEBI" id="CHEBI:57595"/>
    </ligand>
</feature>
<dbReference type="Gene3D" id="3.40.50.800">
    <property type="entry name" value="Anticodon-binding domain"/>
    <property type="match status" value="1"/>
</dbReference>
<keyword evidence="7 11" id="KW-0067">ATP-binding</keyword>
<keyword evidence="9 11" id="KW-0030">Aminoacyl-tRNA synthetase</keyword>
<feature type="binding site" evidence="12">
    <location>
        <begin position="82"/>
        <end position="84"/>
    </location>
    <ligand>
        <name>L-histidine</name>
        <dbReference type="ChEBI" id="CHEBI:57595"/>
    </ligand>
</feature>
<organism evidence="14">
    <name type="scientific">Bangiopsis subsimplex</name>
    <dbReference type="NCBI Taxonomy" id="139980"/>
    <lineage>
        <taxon>Eukaryota</taxon>
        <taxon>Rhodophyta</taxon>
        <taxon>Stylonematophyceae</taxon>
        <taxon>Stylonematales</taxon>
        <taxon>Stylonemataceae</taxon>
        <taxon>Bangiopsis</taxon>
    </lineage>
</organism>
<keyword evidence="4" id="KW-0963">Cytoplasm</keyword>
<dbReference type="InterPro" id="IPR036621">
    <property type="entry name" value="Anticodon-bd_dom_sf"/>
</dbReference>
<evidence type="ECO:0000256" key="2">
    <source>
        <dbReference type="ARBA" id="ARBA00008226"/>
    </source>
</evidence>
<evidence type="ECO:0000256" key="4">
    <source>
        <dbReference type="ARBA" id="ARBA00022490"/>
    </source>
</evidence>
<feature type="domain" description="Aminoacyl-transfer RNA synthetases class-II family profile" evidence="13">
    <location>
        <begin position="1"/>
        <end position="342"/>
    </location>
</feature>
<feature type="binding site" evidence="12">
    <location>
        <position position="131"/>
    </location>
    <ligand>
        <name>L-histidine</name>
        <dbReference type="ChEBI" id="CHEBI:57595"/>
    </ligand>
</feature>
<dbReference type="SUPFAM" id="SSF52954">
    <property type="entry name" value="Class II aaRS ABD-related"/>
    <property type="match status" value="1"/>
</dbReference>
<keyword evidence="14" id="KW-0150">Chloroplast</keyword>
<comment type="subunit">
    <text evidence="3">Homodimer.</text>
</comment>
<evidence type="ECO:0000256" key="8">
    <source>
        <dbReference type="ARBA" id="ARBA00022917"/>
    </source>
</evidence>
<dbReference type="Pfam" id="PF03129">
    <property type="entry name" value="HGTP_anticodon"/>
    <property type="match status" value="1"/>
</dbReference>
<evidence type="ECO:0000313" key="14">
    <source>
        <dbReference type="EMBL" id="ARO90463.1"/>
    </source>
</evidence>
<dbReference type="PANTHER" id="PTHR43707">
    <property type="entry name" value="HISTIDYL-TRNA SYNTHETASE"/>
    <property type="match status" value="1"/>
</dbReference>
<comment type="subcellular location">
    <subcellularLocation>
        <location evidence="1">Cytoplasm</location>
    </subcellularLocation>
    <subcellularLocation>
        <location evidence="11">Plastid</location>
        <location evidence="11">Chloroplast</location>
    </subcellularLocation>
</comment>
<comment type="similarity">
    <text evidence="2 11">Belongs to the class-II aminoacyl-tRNA synthetase family.</text>
</comment>
<feature type="binding site" evidence="12">
    <location>
        <position position="127"/>
    </location>
    <ligand>
        <name>L-histidine</name>
        <dbReference type="ChEBI" id="CHEBI:57595"/>
    </ligand>
</feature>
<feature type="binding site" evidence="12">
    <location>
        <begin position="262"/>
        <end position="263"/>
    </location>
    <ligand>
        <name>L-histidine</name>
        <dbReference type="ChEBI" id="CHEBI:57595"/>
    </ligand>
</feature>
<dbReference type="PIRSF" id="PIRSF001549">
    <property type="entry name" value="His-tRNA_synth"/>
    <property type="match status" value="1"/>
</dbReference>
<keyword evidence="6 11" id="KW-0547">Nucleotide-binding</keyword>
<dbReference type="AlphaFoldDB" id="A0A1X9PUS3"/>
<evidence type="ECO:0000256" key="10">
    <source>
        <dbReference type="ARBA" id="ARBA00047639"/>
    </source>
</evidence>
<comment type="catalytic activity">
    <reaction evidence="10 11">
        <text>tRNA(His) + L-histidine + ATP = L-histidyl-tRNA(His) + AMP + diphosphate + H(+)</text>
        <dbReference type="Rhea" id="RHEA:17313"/>
        <dbReference type="Rhea" id="RHEA-COMP:9665"/>
        <dbReference type="Rhea" id="RHEA-COMP:9689"/>
        <dbReference type="ChEBI" id="CHEBI:15378"/>
        <dbReference type="ChEBI" id="CHEBI:30616"/>
        <dbReference type="ChEBI" id="CHEBI:33019"/>
        <dbReference type="ChEBI" id="CHEBI:57595"/>
        <dbReference type="ChEBI" id="CHEBI:78442"/>
        <dbReference type="ChEBI" id="CHEBI:78527"/>
        <dbReference type="ChEBI" id="CHEBI:456215"/>
        <dbReference type="EC" id="6.1.1.21"/>
    </reaction>
</comment>
<reference evidence="14" key="1">
    <citation type="submission" date="2017-03" db="EMBL/GenBank/DDBJ databases">
        <title>The new red algal subphylum Proteorhodophytina comprises the largest and most divergent plastid genomes known.</title>
        <authorList>
            <person name="Munoz-Gomez S.A."/>
            <person name="Mejia-Franco F.G."/>
            <person name="Durnin K."/>
            <person name="Morgan C."/>
            <person name="Grisdale C.J."/>
            <person name="Archibald J.M."/>
            <person name="Slamovits C.H."/>
        </authorList>
    </citation>
    <scope>NUCLEOTIDE SEQUENCE</scope>
    <source>
        <strain evidence="14">UTEX LB2854</strain>
    </source>
</reference>
<dbReference type="FunFam" id="3.30.930.10:FF:000005">
    <property type="entry name" value="Histidine--tRNA ligase"/>
    <property type="match status" value="1"/>
</dbReference>
<dbReference type="EC" id="6.1.1.21" evidence="11"/>
<dbReference type="InterPro" id="IPR015807">
    <property type="entry name" value="His-tRNA-ligase"/>
</dbReference>
<name>A0A1X9PUS3_9RHOD</name>
<dbReference type="InterPro" id="IPR045864">
    <property type="entry name" value="aa-tRNA-synth_II/BPL/LPL"/>
</dbReference>
<protein>
    <recommendedName>
        <fullName evidence="11">Histidine--tRNA ligase, chloroplastic</fullName>
        <ecNumber evidence="11">6.1.1.21</ecNumber>
    </recommendedName>
    <alternativeName>
        <fullName evidence="11">Histidyl-tRNA synthetase</fullName>
        <shortName evidence="11">HisRS</shortName>
    </alternativeName>
</protein>
<dbReference type="InterPro" id="IPR004154">
    <property type="entry name" value="Anticodon-bd"/>
</dbReference>
<evidence type="ECO:0000256" key="7">
    <source>
        <dbReference type="ARBA" id="ARBA00022840"/>
    </source>
</evidence>
<evidence type="ECO:0000259" key="13">
    <source>
        <dbReference type="PROSITE" id="PS50862"/>
    </source>
</evidence>
<evidence type="ECO:0000256" key="3">
    <source>
        <dbReference type="ARBA" id="ARBA00011738"/>
    </source>
</evidence>
<keyword evidence="8 11" id="KW-0648">Protein biosynthesis</keyword>
<dbReference type="SUPFAM" id="SSF55681">
    <property type="entry name" value="Class II aaRS and biotin synthetases"/>
    <property type="match status" value="1"/>
</dbReference>
<sequence length="431" mass="49226">MSHIQAIRGTKDILSSNIDSWQKIEQISQSLLELANYKEIRTPIFENSNLYNRSLGEITDIVQKEMYTFIDKSKREITLRPEGTAGIARAFIEHKLYTETLPQRYWYYGPMFRYERPQAGRQRQFHQLGIECIGSPDPLLDVEVISLAMEIFTQLHLSNLSLEINSLGNVEVRNAYQQALYSFLSPYKTQLDIESQNRLEKNPLRLLDSKDEFVQKLLLEAPTISKFLDVSSQEHLNKVCNYLDKLNIKYIVNPKLVRGLDYYNDTTFEIKASGLGSQDTICGGGRYNGLIKSLGGPSTPAVGWAIGLERLVLIISEALSFNSSLDCYFIILRDAAKEFSLPIIYELRKHKVQVEMVIANTNLQKYIKKAVQLKATTCIIVGDEEVENNKIQLKILHSRKQEFLSVENIAEIVTKIKFNSSISVATKNIKQ</sequence>
<dbReference type="HAMAP" id="MF_00127">
    <property type="entry name" value="His_tRNA_synth"/>
    <property type="match status" value="1"/>
</dbReference>
<dbReference type="GO" id="GO:0005524">
    <property type="term" value="F:ATP binding"/>
    <property type="evidence" value="ECO:0007669"/>
    <property type="project" value="UniProtKB-UniRule"/>
</dbReference>
<feature type="binding site" evidence="12">
    <location>
        <position position="113"/>
    </location>
    <ligand>
        <name>L-histidine</name>
        <dbReference type="ChEBI" id="CHEBI:57595"/>
    </ligand>
</feature>
<dbReference type="Gene3D" id="3.30.930.10">
    <property type="entry name" value="Bira Bifunctional Protein, Domain 2"/>
    <property type="match status" value="1"/>
</dbReference>
<accession>A0A1X9PUS3</accession>
<dbReference type="InterPro" id="IPR004516">
    <property type="entry name" value="HisRS/HisZ"/>
</dbReference>
<evidence type="ECO:0000256" key="6">
    <source>
        <dbReference type="ARBA" id="ARBA00022741"/>
    </source>
</evidence>
<proteinExistence type="inferred from homology"/>
<dbReference type="EMBL" id="KY709207">
    <property type="protein sequence ID" value="ARO90463.1"/>
    <property type="molecule type" value="Genomic_DNA"/>
</dbReference>
<dbReference type="GO" id="GO:0006427">
    <property type="term" value="P:histidyl-tRNA aminoacylation"/>
    <property type="evidence" value="ECO:0007669"/>
    <property type="project" value="UniProtKB-UniRule"/>
</dbReference>
<gene>
    <name evidence="14" type="primary">syh</name>
    <name evidence="11" type="synonym">hisS</name>
</gene>
<dbReference type="CDD" id="cd00773">
    <property type="entry name" value="HisRS-like_core"/>
    <property type="match status" value="1"/>
</dbReference>
<evidence type="ECO:0000256" key="11">
    <source>
        <dbReference type="HAMAP-Rule" id="MF_00127"/>
    </source>
</evidence>
<dbReference type="GO" id="GO:0004821">
    <property type="term" value="F:histidine-tRNA ligase activity"/>
    <property type="evidence" value="ECO:0007669"/>
    <property type="project" value="UniProtKB-UniRule"/>
</dbReference>
<dbReference type="PROSITE" id="PS50862">
    <property type="entry name" value="AA_TRNA_LIGASE_II"/>
    <property type="match status" value="1"/>
</dbReference>
<dbReference type="PANTHER" id="PTHR43707:SF1">
    <property type="entry name" value="HISTIDINE--TRNA LIGASE, MITOCHONDRIAL-RELATED"/>
    <property type="match status" value="1"/>
</dbReference>
<keyword evidence="14" id="KW-0934">Plastid</keyword>
<dbReference type="GO" id="GO:0009507">
    <property type="term" value="C:chloroplast"/>
    <property type="evidence" value="ECO:0007669"/>
    <property type="project" value="UniProtKB-SubCell"/>
</dbReference>
<dbReference type="Pfam" id="PF13393">
    <property type="entry name" value="tRNA-synt_His"/>
    <property type="match status" value="1"/>
</dbReference>
<evidence type="ECO:0000256" key="9">
    <source>
        <dbReference type="ARBA" id="ARBA00023146"/>
    </source>
</evidence>
<dbReference type="InterPro" id="IPR006195">
    <property type="entry name" value="aa-tRNA-synth_II"/>
</dbReference>
<evidence type="ECO:0000256" key="5">
    <source>
        <dbReference type="ARBA" id="ARBA00022598"/>
    </source>
</evidence>